<evidence type="ECO:0000256" key="1">
    <source>
        <dbReference type="ARBA" id="ARBA00022598"/>
    </source>
</evidence>
<reference evidence="7 8" key="1">
    <citation type="submission" date="2019-11" db="EMBL/GenBank/DDBJ databases">
        <title>Whole genome sequence of Oryza granulata.</title>
        <authorList>
            <person name="Li W."/>
        </authorList>
    </citation>
    <scope>NUCLEOTIDE SEQUENCE [LARGE SCALE GENOMIC DNA]</scope>
    <source>
        <strain evidence="8">cv. Menghai</strain>
        <tissue evidence="7">Leaf</tissue>
    </source>
</reference>
<evidence type="ECO:0000313" key="8">
    <source>
        <dbReference type="Proteomes" id="UP000479710"/>
    </source>
</evidence>
<dbReference type="SUPFAM" id="SSF52374">
    <property type="entry name" value="Nucleotidylyl transferase"/>
    <property type="match status" value="1"/>
</dbReference>
<feature type="domain" description="Aminoacyl-tRNA synthetase class Ia" evidence="6">
    <location>
        <begin position="1"/>
        <end position="53"/>
    </location>
</feature>
<evidence type="ECO:0000256" key="4">
    <source>
        <dbReference type="ARBA" id="ARBA00022917"/>
    </source>
</evidence>
<dbReference type="AlphaFoldDB" id="A0A6G1C7E4"/>
<name>A0A6G1C7E4_9ORYZ</name>
<organism evidence="7 8">
    <name type="scientific">Oryza meyeriana var. granulata</name>
    <dbReference type="NCBI Taxonomy" id="110450"/>
    <lineage>
        <taxon>Eukaryota</taxon>
        <taxon>Viridiplantae</taxon>
        <taxon>Streptophyta</taxon>
        <taxon>Embryophyta</taxon>
        <taxon>Tracheophyta</taxon>
        <taxon>Spermatophyta</taxon>
        <taxon>Magnoliopsida</taxon>
        <taxon>Liliopsida</taxon>
        <taxon>Poales</taxon>
        <taxon>Poaceae</taxon>
        <taxon>BOP clade</taxon>
        <taxon>Oryzoideae</taxon>
        <taxon>Oryzeae</taxon>
        <taxon>Oryzinae</taxon>
        <taxon>Oryza</taxon>
        <taxon>Oryza meyeriana</taxon>
    </lineage>
</organism>
<keyword evidence="3" id="KW-0067">ATP-binding</keyword>
<dbReference type="PANTHER" id="PTHR42765:SF1">
    <property type="entry name" value="ISOLEUCINE--TRNA LIGASE, MITOCHONDRIAL"/>
    <property type="match status" value="1"/>
</dbReference>
<proteinExistence type="predicted"/>
<evidence type="ECO:0000256" key="3">
    <source>
        <dbReference type="ARBA" id="ARBA00022840"/>
    </source>
</evidence>
<keyword evidence="4" id="KW-0648">Protein biosynthesis</keyword>
<protein>
    <recommendedName>
        <fullName evidence="6">Aminoacyl-tRNA synthetase class Ia domain-containing protein</fullName>
    </recommendedName>
</protein>
<comment type="caution">
    <text evidence="7">The sequence shown here is derived from an EMBL/GenBank/DDBJ whole genome shotgun (WGS) entry which is preliminary data.</text>
</comment>
<dbReference type="OrthoDB" id="10264412at2759"/>
<keyword evidence="2" id="KW-0547">Nucleotide-binding</keyword>
<evidence type="ECO:0000259" key="6">
    <source>
        <dbReference type="Pfam" id="PF00133"/>
    </source>
</evidence>
<keyword evidence="8" id="KW-1185">Reference proteome</keyword>
<dbReference type="EMBL" id="SPHZ02000010">
    <property type="protein sequence ID" value="KAF0896070.1"/>
    <property type="molecule type" value="Genomic_DNA"/>
</dbReference>
<dbReference type="InterPro" id="IPR002300">
    <property type="entry name" value="aa-tRNA-synth_Ia"/>
</dbReference>
<dbReference type="PANTHER" id="PTHR42765">
    <property type="entry name" value="SOLEUCYL-TRNA SYNTHETASE"/>
    <property type="match status" value="1"/>
</dbReference>
<sequence length="103" mass="11519">MDVWFDSGSSWAAVLAKRNGLNFPADIYLEGSDQHRGWFQSSLLTSIATTGNCGIMFVTALCRNSNENLFCKSKLFPDINCANHDSSIMLFILDIELFEPYSV</sequence>
<dbReference type="GO" id="GO:0004822">
    <property type="term" value="F:isoleucine-tRNA ligase activity"/>
    <property type="evidence" value="ECO:0007669"/>
    <property type="project" value="TreeGrafter"/>
</dbReference>
<dbReference type="Pfam" id="PF00133">
    <property type="entry name" value="tRNA-synt_1"/>
    <property type="match status" value="1"/>
</dbReference>
<evidence type="ECO:0000256" key="2">
    <source>
        <dbReference type="ARBA" id="ARBA00022741"/>
    </source>
</evidence>
<evidence type="ECO:0000313" key="7">
    <source>
        <dbReference type="EMBL" id="KAF0896070.1"/>
    </source>
</evidence>
<evidence type="ECO:0000256" key="5">
    <source>
        <dbReference type="ARBA" id="ARBA00023146"/>
    </source>
</evidence>
<dbReference type="InterPro" id="IPR014729">
    <property type="entry name" value="Rossmann-like_a/b/a_fold"/>
</dbReference>
<keyword evidence="5" id="KW-0030">Aminoacyl-tRNA synthetase</keyword>
<dbReference type="GO" id="GO:0032543">
    <property type="term" value="P:mitochondrial translation"/>
    <property type="evidence" value="ECO:0007669"/>
    <property type="project" value="TreeGrafter"/>
</dbReference>
<dbReference type="Proteomes" id="UP000479710">
    <property type="component" value="Unassembled WGS sequence"/>
</dbReference>
<keyword evidence="1" id="KW-0436">Ligase</keyword>
<dbReference type="GO" id="GO:0005739">
    <property type="term" value="C:mitochondrion"/>
    <property type="evidence" value="ECO:0007669"/>
    <property type="project" value="TreeGrafter"/>
</dbReference>
<dbReference type="InterPro" id="IPR050081">
    <property type="entry name" value="Ile-tRNA_ligase"/>
</dbReference>
<dbReference type="Gene3D" id="3.40.50.620">
    <property type="entry name" value="HUPs"/>
    <property type="match status" value="1"/>
</dbReference>
<accession>A0A6G1C7E4</accession>
<dbReference type="GO" id="GO:0005524">
    <property type="term" value="F:ATP binding"/>
    <property type="evidence" value="ECO:0007669"/>
    <property type="project" value="UniProtKB-KW"/>
</dbReference>
<gene>
    <name evidence="7" type="ORF">E2562_018185</name>
</gene>
<dbReference type="GO" id="GO:0006428">
    <property type="term" value="P:isoleucyl-tRNA aminoacylation"/>
    <property type="evidence" value="ECO:0007669"/>
    <property type="project" value="TreeGrafter"/>
</dbReference>